<evidence type="ECO:0000313" key="4">
    <source>
        <dbReference type="EMBL" id="KAF2837927.1"/>
    </source>
</evidence>
<evidence type="ECO:0000256" key="1">
    <source>
        <dbReference type="ARBA" id="ARBA00022630"/>
    </source>
</evidence>
<comment type="caution">
    <text evidence="4">The sequence shown here is derived from an EMBL/GenBank/DDBJ whole genome shotgun (WGS) entry which is preliminary data.</text>
</comment>
<evidence type="ECO:0000256" key="2">
    <source>
        <dbReference type="ARBA" id="ARBA00022827"/>
    </source>
</evidence>
<dbReference type="AlphaFoldDB" id="A0A9P4VQL4"/>
<protein>
    <submittedName>
        <fullName evidence="4">FAD/NAD(P)-binding domain-containing protein</fullName>
    </submittedName>
</protein>
<keyword evidence="5" id="KW-1185">Reference proteome</keyword>
<dbReference type="Proteomes" id="UP000799429">
    <property type="component" value="Unassembled WGS sequence"/>
</dbReference>
<dbReference type="PANTHER" id="PTHR23023">
    <property type="entry name" value="DIMETHYLANILINE MONOOXYGENASE"/>
    <property type="match status" value="1"/>
</dbReference>
<keyword evidence="1" id="KW-0285">Flavoprotein</keyword>
<accession>A0A9P4VQL4</accession>
<organism evidence="4 5">
    <name type="scientific">Patellaria atrata CBS 101060</name>
    <dbReference type="NCBI Taxonomy" id="1346257"/>
    <lineage>
        <taxon>Eukaryota</taxon>
        <taxon>Fungi</taxon>
        <taxon>Dikarya</taxon>
        <taxon>Ascomycota</taxon>
        <taxon>Pezizomycotina</taxon>
        <taxon>Dothideomycetes</taxon>
        <taxon>Dothideomycetes incertae sedis</taxon>
        <taxon>Patellariales</taxon>
        <taxon>Patellariaceae</taxon>
        <taxon>Patellaria</taxon>
    </lineage>
</organism>
<gene>
    <name evidence="4" type="ORF">M501DRAFT_1017681</name>
</gene>
<evidence type="ECO:0000256" key="3">
    <source>
        <dbReference type="ARBA" id="ARBA00023002"/>
    </source>
</evidence>
<dbReference type="Gene3D" id="3.50.50.60">
    <property type="entry name" value="FAD/NAD(P)-binding domain"/>
    <property type="match status" value="1"/>
</dbReference>
<dbReference type="Pfam" id="PF13738">
    <property type="entry name" value="Pyr_redox_3"/>
    <property type="match status" value="1"/>
</dbReference>
<dbReference type="InterPro" id="IPR050346">
    <property type="entry name" value="FMO-like"/>
</dbReference>
<dbReference type="EMBL" id="MU006098">
    <property type="protein sequence ID" value="KAF2837927.1"/>
    <property type="molecule type" value="Genomic_DNA"/>
</dbReference>
<dbReference type="InterPro" id="IPR036188">
    <property type="entry name" value="FAD/NAD-bd_sf"/>
</dbReference>
<reference evidence="4" key="1">
    <citation type="journal article" date="2020" name="Stud. Mycol.">
        <title>101 Dothideomycetes genomes: a test case for predicting lifestyles and emergence of pathogens.</title>
        <authorList>
            <person name="Haridas S."/>
            <person name="Albert R."/>
            <person name="Binder M."/>
            <person name="Bloem J."/>
            <person name="Labutti K."/>
            <person name="Salamov A."/>
            <person name="Andreopoulos B."/>
            <person name="Baker S."/>
            <person name="Barry K."/>
            <person name="Bills G."/>
            <person name="Bluhm B."/>
            <person name="Cannon C."/>
            <person name="Castanera R."/>
            <person name="Culley D."/>
            <person name="Daum C."/>
            <person name="Ezra D."/>
            <person name="Gonzalez J."/>
            <person name="Henrissat B."/>
            <person name="Kuo A."/>
            <person name="Liang C."/>
            <person name="Lipzen A."/>
            <person name="Lutzoni F."/>
            <person name="Magnuson J."/>
            <person name="Mondo S."/>
            <person name="Nolan M."/>
            <person name="Ohm R."/>
            <person name="Pangilinan J."/>
            <person name="Park H.-J."/>
            <person name="Ramirez L."/>
            <person name="Alfaro M."/>
            <person name="Sun H."/>
            <person name="Tritt A."/>
            <person name="Yoshinaga Y."/>
            <person name="Zwiers L.-H."/>
            <person name="Turgeon B."/>
            <person name="Goodwin S."/>
            <person name="Spatafora J."/>
            <person name="Crous P."/>
            <person name="Grigoriev I."/>
        </authorList>
    </citation>
    <scope>NUCLEOTIDE SEQUENCE</scope>
    <source>
        <strain evidence="4">CBS 101060</strain>
    </source>
</reference>
<keyword evidence="3" id="KW-0560">Oxidoreductase</keyword>
<dbReference type="GO" id="GO:0016491">
    <property type="term" value="F:oxidoreductase activity"/>
    <property type="evidence" value="ECO:0007669"/>
    <property type="project" value="UniProtKB-KW"/>
</dbReference>
<evidence type="ECO:0000313" key="5">
    <source>
        <dbReference type="Proteomes" id="UP000799429"/>
    </source>
</evidence>
<sequence length="581" mass="66465">MALEALLTWPAGLITAKTYLQASPTARVLLLDSSNTLGGTWSQDRLYPHLLAETRHGHFEFSDLRMGTEGVNSDGTVSGDAIHAYLVRYAEKFNLLKILRNQTKVIRVQRKEGGMGWYVGIVPVNEQGKELGDGEEVLRAEKLVVATGMTSHPFIPSIPDYGFRGQIIHSKEMGTETTRELLRNEKIKAVVVYGGSKSAFDAVYMLLKAGKGVEWVIRHGNGTANMTPLTIWGMPTSRASATRIWGLFSPSIFAEDSWWKRWLQSNLVIKGYWRFMTYMVQRPAQYWKTENGRRLRPDMGYDNLFYSPATQGVSNHPEFWDMVHNEENVKVWRNSILSYEENSVILDNGTQLPAELVVLATGWKVKQNLFSDQDAQALGLPSEARFDAETRSKWSKLNGDAEKEILLEYPSLRDSPTGTLSREENDYCLYRYLIPSSYLNDDRSIGFIGFLRTASNPMVYEAQALWLTAYLLGVLNVPSQEKREREVARSNAWMWRRYMSGRRMPFAFFDFISYVDLLYRDLGINTRRKSNILAELFGQYQPRDYQGVVDEWLQKTRKVERVQMHSNKAGNDPITTLTRCT</sequence>
<dbReference type="SUPFAM" id="SSF51905">
    <property type="entry name" value="FAD/NAD(P)-binding domain"/>
    <property type="match status" value="2"/>
</dbReference>
<name>A0A9P4VQL4_9PEZI</name>
<keyword evidence="2" id="KW-0274">FAD</keyword>
<proteinExistence type="predicted"/>
<dbReference type="OrthoDB" id="2915840at2759"/>